<dbReference type="OrthoDB" id="3018806at2759"/>
<name>A0A166IYD4_9AGAM</name>
<organism evidence="1 2">
    <name type="scientific">Athelia psychrophila</name>
    <dbReference type="NCBI Taxonomy" id="1759441"/>
    <lineage>
        <taxon>Eukaryota</taxon>
        <taxon>Fungi</taxon>
        <taxon>Dikarya</taxon>
        <taxon>Basidiomycota</taxon>
        <taxon>Agaricomycotina</taxon>
        <taxon>Agaricomycetes</taxon>
        <taxon>Agaricomycetidae</taxon>
        <taxon>Atheliales</taxon>
        <taxon>Atheliaceae</taxon>
        <taxon>Athelia</taxon>
    </lineage>
</organism>
<dbReference type="AlphaFoldDB" id="A0A166IYD4"/>
<dbReference type="PANTHER" id="PTHR19959:SF119">
    <property type="entry name" value="FUNGAL LIPASE-LIKE DOMAIN-CONTAINING PROTEIN"/>
    <property type="match status" value="1"/>
</dbReference>
<keyword evidence="2" id="KW-1185">Reference proteome</keyword>
<dbReference type="Proteomes" id="UP000076532">
    <property type="component" value="Unassembled WGS sequence"/>
</dbReference>
<dbReference type="PANTHER" id="PTHR19959">
    <property type="entry name" value="KINESIN LIGHT CHAIN"/>
    <property type="match status" value="1"/>
</dbReference>
<protein>
    <recommendedName>
        <fullName evidence="3">TPR-like protein</fullName>
    </recommendedName>
</protein>
<dbReference type="InterPro" id="IPR011990">
    <property type="entry name" value="TPR-like_helical_dom_sf"/>
</dbReference>
<evidence type="ECO:0008006" key="3">
    <source>
        <dbReference type="Google" id="ProtNLM"/>
    </source>
</evidence>
<gene>
    <name evidence="1" type="ORF">FIBSPDRAFT_1044940</name>
</gene>
<reference evidence="1 2" key="1">
    <citation type="journal article" date="2016" name="Mol. Biol. Evol.">
        <title>Comparative Genomics of Early-Diverging Mushroom-Forming Fungi Provides Insights into the Origins of Lignocellulose Decay Capabilities.</title>
        <authorList>
            <person name="Nagy L.G."/>
            <person name="Riley R."/>
            <person name="Tritt A."/>
            <person name="Adam C."/>
            <person name="Daum C."/>
            <person name="Floudas D."/>
            <person name="Sun H."/>
            <person name="Yadav J.S."/>
            <person name="Pangilinan J."/>
            <person name="Larsson K.H."/>
            <person name="Matsuura K."/>
            <person name="Barry K."/>
            <person name="Labutti K."/>
            <person name="Kuo R."/>
            <person name="Ohm R.A."/>
            <person name="Bhattacharya S.S."/>
            <person name="Shirouzu T."/>
            <person name="Yoshinaga Y."/>
            <person name="Martin F.M."/>
            <person name="Grigoriev I.V."/>
            <person name="Hibbett D.S."/>
        </authorList>
    </citation>
    <scope>NUCLEOTIDE SEQUENCE [LARGE SCALE GENOMIC DNA]</scope>
    <source>
        <strain evidence="1 2">CBS 109695</strain>
    </source>
</reference>
<proteinExistence type="predicted"/>
<evidence type="ECO:0000313" key="1">
    <source>
        <dbReference type="EMBL" id="KZP20297.1"/>
    </source>
</evidence>
<dbReference type="EMBL" id="KV417556">
    <property type="protein sequence ID" value="KZP20297.1"/>
    <property type="molecule type" value="Genomic_DNA"/>
</dbReference>
<dbReference type="SUPFAM" id="SSF48452">
    <property type="entry name" value="TPR-like"/>
    <property type="match status" value="2"/>
</dbReference>
<evidence type="ECO:0000313" key="2">
    <source>
        <dbReference type="Proteomes" id="UP000076532"/>
    </source>
</evidence>
<accession>A0A166IYD4</accession>
<sequence length="387" mass="42427">MQLNHVSCRQEALTLLRLGRAASKMPQGSVPALKVPDAPRQSDGVDTTQLLARITERHMIALFLLFLSTILRIVQEFLSHHNIVWIEIVSSESTFCGSLAIWHWLEVHAPELKEFDNNESQASMLLSLSNRLEYAGRLEEALTAIQVSISLCRILAAERPAAYNAELADPFNNVSLLCLDLVSQAEALAGIQEAVDLRRALAAERPAAFNADLAMSLNNISLMCSDLGRREDAQMADREALGLYRALAAERPATYNADLAMSLNNMSLIRSDLGRQEDSMSADQEALLLYRTLAAERPAAYNVDLGRQEDAMTAAQEALGLYRTLAAERPAALNAKLARSLDNMSSHLSDLDRQEEALAAIQEAVGQNEALGTRQEASSLLGVIRMC</sequence>
<dbReference type="Gene3D" id="1.25.40.10">
    <property type="entry name" value="Tetratricopeptide repeat domain"/>
    <property type="match status" value="2"/>
</dbReference>